<dbReference type="KEGG" id="afla:FHG64_10675"/>
<feature type="transmembrane region" description="Helical" evidence="1">
    <location>
        <begin position="12"/>
        <end position="32"/>
    </location>
</feature>
<dbReference type="RefSeq" id="WP_139066393.1">
    <property type="nucleotide sequence ID" value="NZ_CP040812.1"/>
</dbReference>
<dbReference type="Proteomes" id="UP000309016">
    <property type="component" value="Chromosome"/>
</dbReference>
<accession>A0A5B7X520</accession>
<feature type="transmembrane region" description="Helical" evidence="1">
    <location>
        <begin position="110"/>
        <end position="137"/>
    </location>
</feature>
<keyword evidence="1" id="KW-1133">Transmembrane helix</keyword>
<gene>
    <name evidence="2" type="ORF">FHG64_10675</name>
</gene>
<evidence type="ECO:0000313" key="3">
    <source>
        <dbReference type="Proteomes" id="UP000309016"/>
    </source>
</evidence>
<keyword evidence="1" id="KW-0812">Transmembrane</keyword>
<sequence>MKDLSIPVKYSLFISAGLIAYFLIISIFGAHTNPFFSLFNPVIVGIGMYAAIIAYKKKKGGKFKYQKGFRTGLTTGFMATIFFTIFFAFYATEIEPNFIDRLLSMWDSDWYVNIGMVVFTVALMGFATSVVLTLAFMQKFKDSWNTREGREHTF</sequence>
<protein>
    <submittedName>
        <fullName evidence="2">DUF4199 family protein</fullName>
    </submittedName>
</protein>
<dbReference type="AlphaFoldDB" id="A0A5B7X520"/>
<dbReference type="InterPro" id="IPR025250">
    <property type="entry name" value="DUF4199"/>
</dbReference>
<dbReference type="EMBL" id="CP040812">
    <property type="protein sequence ID" value="QCY69828.1"/>
    <property type="molecule type" value="Genomic_DNA"/>
</dbReference>
<keyword evidence="3" id="KW-1185">Reference proteome</keyword>
<dbReference type="Pfam" id="PF13858">
    <property type="entry name" value="DUF4199"/>
    <property type="match status" value="1"/>
</dbReference>
<evidence type="ECO:0000313" key="2">
    <source>
        <dbReference type="EMBL" id="QCY69828.1"/>
    </source>
</evidence>
<evidence type="ECO:0000256" key="1">
    <source>
        <dbReference type="SAM" id="Phobius"/>
    </source>
</evidence>
<dbReference type="OrthoDB" id="1450060at2"/>
<proteinExistence type="predicted"/>
<feature type="transmembrane region" description="Helical" evidence="1">
    <location>
        <begin position="68"/>
        <end position="90"/>
    </location>
</feature>
<organism evidence="2 3">
    <name type="scientific">Antarcticibacterium flavum</name>
    <dbReference type="NCBI Taxonomy" id="2058175"/>
    <lineage>
        <taxon>Bacteria</taxon>
        <taxon>Pseudomonadati</taxon>
        <taxon>Bacteroidota</taxon>
        <taxon>Flavobacteriia</taxon>
        <taxon>Flavobacteriales</taxon>
        <taxon>Flavobacteriaceae</taxon>
        <taxon>Antarcticibacterium</taxon>
    </lineage>
</organism>
<name>A0A5B7X520_9FLAO</name>
<keyword evidence="1" id="KW-0472">Membrane</keyword>
<feature type="transmembrane region" description="Helical" evidence="1">
    <location>
        <begin position="38"/>
        <end position="56"/>
    </location>
</feature>
<reference evidence="2 3" key="1">
    <citation type="submission" date="2019-06" db="EMBL/GenBank/DDBJ databases">
        <title>Complete genome sequence of Antarcticibacterium flavum KCTC 52984T from an Antarctic marine sediment.</title>
        <authorList>
            <person name="Lee Y.M."/>
            <person name="Shin S.C."/>
        </authorList>
    </citation>
    <scope>NUCLEOTIDE SEQUENCE [LARGE SCALE GENOMIC DNA]</scope>
    <source>
        <strain evidence="2 3">KCTC 52984</strain>
    </source>
</reference>